<proteinExistence type="inferred from homology"/>
<keyword evidence="3 7" id="KW-0067">ATP-binding</keyword>
<keyword evidence="6" id="KW-0206">Cytoskeleton</keyword>
<dbReference type="Gene3D" id="3.40.850.10">
    <property type="entry name" value="Kinesin motor domain"/>
    <property type="match status" value="1"/>
</dbReference>
<dbReference type="GO" id="GO:0005524">
    <property type="term" value="F:ATP binding"/>
    <property type="evidence" value="ECO:0007669"/>
    <property type="project" value="UniProtKB-UniRule"/>
</dbReference>
<organism evidence="9 10">
    <name type="scientific">Caerostris darwini</name>
    <dbReference type="NCBI Taxonomy" id="1538125"/>
    <lineage>
        <taxon>Eukaryota</taxon>
        <taxon>Metazoa</taxon>
        <taxon>Ecdysozoa</taxon>
        <taxon>Arthropoda</taxon>
        <taxon>Chelicerata</taxon>
        <taxon>Arachnida</taxon>
        <taxon>Araneae</taxon>
        <taxon>Araneomorphae</taxon>
        <taxon>Entelegynae</taxon>
        <taxon>Araneoidea</taxon>
        <taxon>Araneidae</taxon>
        <taxon>Caerostris</taxon>
    </lineage>
</organism>
<keyword evidence="4" id="KW-0175">Coiled coil</keyword>
<gene>
    <name evidence="9" type="primary">KIN7M</name>
    <name evidence="9" type="ORF">CDAR_231081</name>
</gene>
<dbReference type="Proteomes" id="UP001054837">
    <property type="component" value="Unassembled WGS sequence"/>
</dbReference>
<keyword evidence="2 7" id="KW-0547">Nucleotide-binding</keyword>
<dbReference type="GO" id="GO:0000278">
    <property type="term" value="P:mitotic cell cycle"/>
    <property type="evidence" value="ECO:0007669"/>
    <property type="project" value="TreeGrafter"/>
</dbReference>
<dbReference type="EMBL" id="BPLQ01008360">
    <property type="protein sequence ID" value="GIY36767.1"/>
    <property type="molecule type" value="Genomic_DNA"/>
</dbReference>
<feature type="binding site" evidence="7">
    <location>
        <begin position="83"/>
        <end position="90"/>
    </location>
    <ligand>
        <name>ATP</name>
        <dbReference type="ChEBI" id="CHEBI:30616"/>
    </ligand>
</feature>
<keyword evidence="10" id="KW-1185">Reference proteome</keyword>
<evidence type="ECO:0000256" key="2">
    <source>
        <dbReference type="ARBA" id="ARBA00022741"/>
    </source>
</evidence>
<keyword evidence="5 7" id="KW-0505">Motor protein</keyword>
<dbReference type="InterPro" id="IPR027640">
    <property type="entry name" value="Kinesin-like_fam"/>
</dbReference>
<evidence type="ECO:0000256" key="1">
    <source>
        <dbReference type="ARBA" id="ARBA00004245"/>
    </source>
</evidence>
<dbReference type="PROSITE" id="PS50067">
    <property type="entry name" value="KINESIN_MOTOR_2"/>
    <property type="match status" value="1"/>
</dbReference>
<dbReference type="InterPro" id="IPR036961">
    <property type="entry name" value="Kinesin_motor_dom_sf"/>
</dbReference>
<evidence type="ECO:0000313" key="10">
    <source>
        <dbReference type="Proteomes" id="UP001054837"/>
    </source>
</evidence>
<evidence type="ECO:0000256" key="6">
    <source>
        <dbReference type="ARBA" id="ARBA00023212"/>
    </source>
</evidence>
<evidence type="ECO:0000256" key="3">
    <source>
        <dbReference type="ARBA" id="ARBA00022840"/>
    </source>
</evidence>
<evidence type="ECO:0000259" key="8">
    <source>
        <dbReference type="PROSITE" id="PS50067"/>
    </source>
</evidence>
<accession>A0AAV4SWD3</accession>
<evidence type="ECO:0000256" key="7">
    <source>
        <dbReference type="PROSITE-ProRule" id="PRU00283"/>
    </source>
</evidence>
<sequence length="426" mass="48970">MKRIHVAVKIKPVLQSEKENKTTVYWKAKSTNTIYQTAYPNKVFYFDDVFNEQEDNETVYLHFCSSLVRLVIQGYNGTIMTFGQVSSGKTHTILGDEDKKVDGLLFFIIRHIFELIEDLYGNKEILIRVSCFEIYKEEIRDLLSSTNESLNLLEENGHVKVSLLSEHVVQQPREIFDFFREAESRRIKGDTLFSENGSKSHLIFRMVFEICDNTDGAIHISELNLVDFAGLLVSEQEMNEFPKCKNDSLTFLSEIILQLRHEQAKDVNYERSKLTRILKNSFGGKALTLLICTVIPTNLIETFYALQFGIAAMHVKNESKVVASAEKSLICKLRGLHYLNFDPIESAARLQQAQGMDETIKKMISYCEYFLIPVLKMKTYNLKSLCGSSSSTLRCRKSLASHSQPFIIKTKQNVKHHYIPENKKKV</sequence>
<dbReference type="Pfam" id="PF00225">
    <property type="entry name" value="Kinesin"/>
    <property type="match status" value="1"/>
</dbReference>
<reference evidence="9 10" key="1">
    <citation type="submission" date="2021-06" db="EMBL/GenBank/DDBJ databases">
        <title>Caerostris darwini draft genome.</title>
        <authorList>
            <person name="Kono N."/>
            <person name="Arakawa K."/>
        </authorList>
    </citation>
    <scope>NUCLEOTIDE SEQUENCE [LARGE SCALE GENOMIC DNA]</scope>
</reference>
<dbReference type="GO" id="GO:0007018">
    <property type="term" value="P:microtubule-based movement"/>
    <property type="evidence" value="ECO:0007669"/>
    <property type="project" value="InterPro"/>
</dbReference>
<comment type="similarity">
    <text evidence="7">Belongs to the TRAFAC class myosin-kinesin ATPase superfamily. Kinesin family.</text>
</comment>
<dbReference type="GO" id="GO:0008017">
    <property type="term" value="F:microtubule binding"/>
    <property type="evidence" value="ECO:0007669"/>
    <property type="project" value="InterPro"/>
</dbReference>
<dbReference type="GO" id="GO:0005874">
    <property type="term" value="C:microtubule"/>
    <property type="evidence" value="ECO:0007669"/>
    <property type="project" value="TreeGrafter"/>
</dbReference>
<name>A0AAV4SWD3_9ARAC</name>
<evidence type="ECO:0000256" key="4">
    <source>
        <dbReference type="ARBA" id="ARBA00023054"/>
    </source>
</evidence>
<comment type="subcellular location">
    <subcellularLocation>
        <location evidence="1">Cytoplasm</location>
        <location evidence="1">Cytoskeleton</location>
    </subcellularLocation>
</comment>
<dbReference type="SUPFAM" id="SSF52540">
    <property type="entry name" value="P-loop containing nucleoside triphosphate hydrolases"/>
    <property type="match status" value="1"/>
</dbReference>
<comment type="caution">
    <text evidence="9">The sequence shown here is derived from an EMBL/GenBank/DDBJ whole genome shotgun (WGS) entry which is preliminary data.</text>
</comment>
<evidence type="ECO:0000256" key="5">
    <source>
        <dbReference type="ARBA" id="ARBA00023175"/>
    </source>
</evidence>
<protein>
    <submittedName>
        <fullName evidence="9">Kinesin-like protein KIN-7M, chloroplastic</fullName>
    </submittedName>
</protein>
<feature type="domain" description="Kinesin motor" evidence="8">
    <location>
        <begin position="3"/>
        <end position="315"/>
    </location>
</feature>
<dbReference type="PRINTS" id="PR00380">
    <property type="entry name" value="KINESINHEAVY"/>
</dbReference>
<dbReference type="AlphaFoldDB" id="A0AAV4SWD3"/>
<dbReference type="InterPro" id="IPR027417">
    <property type="entry name" value="P-loop_NTPase"/>
</dbReference>
<dbReference type="GO" id="GO:0003777">
    <property type="term" value="F:microtubule motor activity"/>
    <property type="evidence" value="ECO:0007669"/>
    <property type="project" value="InterPro"/>
</dbReference>
<dbReference type="PANTHER" id="PTHR47968">
    <property type="entry name" value="CENTROMERE PROTEIN E"/>
    <property type="match status" value="1"/>
</dbReference>
<evidence type="ECO:0000313" key="9">
    <source>
        <dbReference type="EMBL" id="GIY36767.1"/>
    </source>
</evidence>
<dbReference type="SMART" id="SM00129">
    <property type="entry name" value="KISc"/>
    <property type="match status" value="1"/>
</dbReference>
<keyword evidence="6" id="KW-0963">Cytoplasm</keyword>
<dbReference type="InterPro" id="IPR001752">
    <property type="entry name" value="Kinesin_motor_dom"/>
</dbReference>
<dbReference type="PANTHER" id="PTHR47968:SF75">
    <property type="entry name" value="CENTROMERE-ASSOCIATED PROTEIN E"/>
    <property type="match status" value="1"/>
</dbReference>